<dbReference type="Proteomes" id="UP000521032">
    <property type="component" value="Unassembled WGS sequence"/>
</dbReference>
<dbReference type="SUPFAM" id="SSF54373">
    <property type="entry name" value="FAD-linked reductases, C-terminal domain"/>
    <property type="match status" value="1"/>
</dbReference>
<evidence type="ECO:0000259" key="6">
    <source>
        <dbReference type="Pfam" id="PF00732"/>
    </source>
</evidence>
<keyword evidence="3" id="KW-0274">FAD</keyword>
<dbReference type="InterPro" id="IPR000172">
    <property type="entry name" value="GMC_OxRdtase_N"/>
</dbReference>
<dbReference type="InterPro" id="IPR036188">
    <property type="entry name" value="FAD/NAD-bd_sf"/>
</dbReference>
<evidence type="ECO:0000256" key="3">
    <source>
        <dbReference type="ARBA" id="ARBA00022827"/>
    </source>
</evidence>
<evidence type="ECO:0000259" key="7">
    <source>
        <dbReference type="Pfam" id="PF05199"/>
    </source>
</evidence>
<dbReference type="GO" id="GO:0016614">
    <property type="term" value="F:oxidoreductase activity, acting on CH-OH group of donors"/>
    <property type="evidence" value="ECO:0007669"/>
    <property type="project" value="InterPro"/>
</dbReference>
<evidence type="ECO:0000313" key="9">
    <source>
        <dbReference type="Proteomes" id="UP000521032"/>
    </source>
</evidence>
<keyword evidence="2" id="KW-0285">Flavoprotein</keyword>
<evidence type="ECO:0000256" key="5">
    <source>
        <dbReference type="SAM" id="MobiDB-lite"/>
    </source>
</evidence>
<dbReference type="EMBL" id="CAJEWE010000007">
    <property type="protein sequence ID" value="CAD2073732.1"/>
    <property type="molecule type" value="Genomic_DNA"/>
</dbReference>
<organism evidence="8 9">
    <name type="scientific">Phocicoccus schoeneichii</name>
    <dbReference type="NCBI Taxonomy" id="1812261"/>
    <lineage>
        <taxon>Bacteria</taxon>
        <taxon>Bacillati</taxon>
        <taxon>Bacillota</taxon>
        <taxon>Bacilli</taxon>
        <taxon>Bacillales</taxon>
        <taxon>Salinicoccaceae</taxon>
        <taxon>Phocicoccus</taxon>
    </lineage>
</organism>
<feature type="domain" description="Glucose-methanol-choline oxidoreductase N-terminal" evidence="6">
    <location>
        <begin position="184"/>
        <end position="332"/>
    </location>
</feature>
<dbReference type="Gene3D" id="3.50.50.60">
    <property type="entry name" value="FAD/NAD(P)-binding domain"/>
    <property type="match status" value="2"/>
</dbReference>
<evidence type="ECO:0000313" key="8">
    <source>
        <dbReference type="EMBL" id="CAD2073732.1"/>
    </source>
</evidence>
<feature type="domain" description="Glucose-methanol-choline oxidoreductase C-terminal" evidence="7">
    <location>
        <begin position="444"/>
        <end position="556"/>
    </location>
</feature>
<dbReference type="SUPFAM" id="SSF51905">
    <property type="entry name" value="FAD/NAD(P)-binding domain"/>
    <property type="match status" value="1"/>
</dbReference>
<dbReference type="PANTHER" id="PTHR46056">
    <property type="entry name" value="LONG-CHAIN-ALCOHOL OXIDASE"/>
    <property type="match status" value="1"/>
</dbReference>
<comment type="caution">
    <text evidence="8">The sequence shown here is derived from an EMBL/GenBank/DDBJ whole genome shotgun (WGS) entry which is preliminary data.</text>
</comment>
<protein>
    <submittedName>
        <fullName evidence="8">Gluconate 2-dehydrogenase flavoprotein</fullName>
    </submittedName>
</protein>
<accession>A0A6V7RAD3</accession>
<evidence type="ECO:0000256" key="1">
    <source>
        <dbReference type="ARBA" id="ARBA00010790"/>
    </source>
</evidence>
<evidence type="ECO:0000256" key="4">
    <source>
        <dbReference type="ARBA" id="ARBA00023002"/>
    </source>
</evidence>
<gene>
    <name evidence="8" type="ORF">JEOSCH030_00545</name>
</gene>
<dbReference type="PANTHER" id="PTHR46056:SF12">
    <property type="entry name" value="LONG-CHAIN-ALCOHOL OXIDASE"/>
    <property type="match status" value="1"/>
</dbReference>
<feature type="region of interest" description="Disordered" evidence="5">
    <location>
        <begin position="160"/>
        <end position="180"/>
    </location>
</feature>
<sequence>MAKKLDKVDVVVVGMGWAGGIVAAEMAKAGKKTVGLEKGEHIKREDYIGVKDELRFDNQFQIMQELKKDTVTSRNELDETALPIRTRKKMQIGANLGGASVHWAGATYRYWPYEFEIRSKTIERYGEDKIPEDMNLQDWGITYEEMEPYYEKWEYTAGISGEQDPNAPKRNKPWPNPPLKESPSLKLFKDACKELGHKPFQVAAGNMSQNYENPDGEKLNACMYCSFCTRHGCDFSAKSDPLATVIPTALKHDNFELRTRANVRRVLYDKDTKKATGVLYVDENTGEEYEQPAEVVVLAAFAFTNNRLLMLSEIGEQYDPETRKGIIGRNFNGQYNNAFAGVKGFFDNKKFNLYAGAGAMGAAITDFAADNFDHTDLDFIGGGAIELRQYGFAAISSSNNIKEGTPSWGADYKKESLNYAYRALQIWYTNNTMSYWHNYTDLDPTYKDEYGDPLLRVTYKFGSGTKEIMEFGVEKCREIMEKMGADYIKEDSIPEEFDHEFSGGHYSGGVVMGDDPETSAVNNYLQMWDVDNLFVVGGSAFPQFGGHHPTPTIGALSYRASEGIEKYLKDKKQLVKAKTKTTNA</sequence>
<dbReference type="GO" id="GO:0050660">
    <property type="term" value="F:flavin adenine dinucleotide binding"/>
    <property type="evidence" value="ECO:0007669"/>
    <property type="project" value="InterPro"/>
</dbReference>
<dbReference type="AlphaFoldDB" id="A0A6V7RAD3"/>
<reference evidence="8 9" key="1">
    <citation type="submission" date="2020-07" db="EMBL/GenBank/DDBJ databases">
        <authorList>
            <person name="Criscuolo A."/>
        </authorList>
    </citation>
    <scope>NUCLEOTIDE SEQUENCE [LARGE SCALE GENOMIC DNA]</scope>
    <source>
        <strain evidence="9">CIP 111030</strain>
    </source>
</reference>
<dbReference type="RefSeq" id="WP_186085727.1">
    <property type="nucleotide sequence ID" value="NZ_BMDB01000002.1"/>
</dbReference>
<evidence type="ECO:0000256" key="2">
    <source>
        <dbReference type="ARBA" id="ARBA00022630"/>
    </source>
</evidence>
<comment type="similarity">
    <text evidence="1">Belongs to the GMC oxidoreductase family.</text>
</comment>
<keyword evidence="9" id="KW-1185">Reference proteome</keyword>
<dbReference type="Pfam" id="PF00732">
    <property type="entry name" value="GMC_oxred_N"/>
    <property type="match status" value="1"/>
</dbReference>
<dbReference type="InterPro" id="IPR007867">
    <property type="entry name" value="GMC_OxRtase_C"/>
</dbReference>
<proteinExistence type="inferred from homology"/>
<name>A0A6V7RAD3_9BACL</name>
<keyword evidence="4" id="KW-0560">Oxidoreductase</keyword>
<dbReference type="Pfam" id="PF05199">
    <property type="entry name" value="GMC_oxred_C"/>
    <property type="match status" value="1"/>
</dbReference>